<sequence length="171" mass="18513">MISVVSSTPLCHTLDHLRSALFSNALRLFPPHGVAWLSTPLCEGLSGDVDTGRRQRRTRASSSSREKPPGGSGASWAGVCSEFVARHWMMGLRVHGDTGGWMVEINAVMIHSWRRAEGGKECGGGAEGKKREIAGEGIEGVLLHRHNLDLQPAGGAYVWLLLLLLLLLHFA</sequence>
<reference evidence="3" key="1">
    <citation type="submission" date="2020-03" db="EMBL/GenBank/DDBJ databases">
        <authorList>
            <person name="Weist P."/>
        </authorList>
    </citation>
    <scope>NUCLEOTIDE SEQUENCE</scope>
</reference>
<evidence type="ECO:0000313" key="4">
    <source>
        <dbReference type="Proteomes" id="UP001153269"/>
    </source>
</evidence>
<name>A0A9N7TUF0_PLEPL</name>
<comment type="caution">
    <text evidence="3">The sequence shown here is derived from an EMBL/GenBank/DDBJ whole genome shotgun (WGS) entry which is preliminary data.</text>
</comment>
<feature type="region of interest" description="Disordered" evidence="1">
    <location>
        <begin position="47"/>
        <end position="75"/>
    </location>
</feature>
<dbReference type="Proteomes" id="UP001153269">
    <property type="component" value="Unassembled WGS sequence"/>
</dbReference>
<feature type="transmembrane region" description="Helical" evidence="2">
    <location>
        <begin position="153"/>
        <end position="170"/>
    </location>
</feature>
<accession>A0A9N7TUF0</accession>
<organism evidence="3 4">
    <name type="scientific">Pleuronectes platessa</name>
    <name type="common">European plaice</name>
    <dbReference type="NCBI Taxonomy" id="8262"/>
    <lineage>
        <taxon>Eukaryota</taxon>
        <taxon>Metazoa</taxon>
        <taxon>Chordata</taxon>
        <taxon>Craniata</taxon>
        <taxon>Vertebrata</taxon>
        <taxon>Euteleostomi</taxon>
        <taxon>Actinopterygii</taxon>
        <taxon>Neopterygii</taxon>
        <taxon>Teleostei</taxon>
        <taxon>Neoteleostei</taxon>
        <taxon>Acanthomorphata</taxon>
        <taxon>Carangaria</taxon>
        <taxon>Pleuronectiformes</taxon>
        <taxon>Pleuronectoidei</taxon>
        <taxon>Pleuronectidae</taxon>
        <taxon>Pleuronectes</taxon>
    </lineage>
</organism>
<keyword evidence="4" id="KW-1185">Reference proteome</keyword>
<proteinExistence type="predicted"/>
<protein>
    <submittedName>
        <fullName evidence="3">Uncharacterized protein</fullName>
    </submittedName>
</protein>
<dbReference type="EMBL" id="CADEAL010000336">
    <property type="protein sequence ID" value="CAB1418691.1"/>
    <property type="molecule type" value="Genomic_DNA"/>
</dbReference>
<keyword evidence="2" id="KW-1133">Transmembrane helix</keyword>
<evidence type="ECO:0000313" key="3">
    <source>
        <dbReference type="EMBL" id="CAB1418691.1"/>
    </source>
</evidence>
<keyword evidence="2" id="KW-0812">Transmembrane</keyword>
<evidence type="ECO:0000256" key="2">
    <source>
        <dbReference type="SAM" id="Phobius"/>
    </source>
</evidence>
<dbReference type="AlphaFoldDB" id="A0A9N7TUF0"/>
<gene>
    <name evidence="3" type="ORF">PLEPLA_LOCUS6517</name>
</gene>
<evidence type="ECO:0000256" key="1">
    <source>
        <dbReference type="SAM" id="MobiDB-lite"/>
    </source>
</evidence>
<keyword evidence="2" id="KW-0472">Membrane</keyword>